<comment type="similarity">
    <text evidence="1">Belongs to the peptidase S33 family.</text>
</comment>
<evidence type="ECO:0000256" key="2">
    <source>
        <dbReference type="ARBA" id="ARBA00022797"/>
    </source>
</evidence>
<dbReference type="GO" id="GO:0004141">
    <property type="term" value="F:dethiobiotin synthase activity"/>
    <property type="evidence" value="ECO:0007669"/>
    <property type="project" value="InterPro"/>
</dbReference>
<dbReference type="GO" id="GO:0005524">
    <property type="term" value="F:ATP binding"/>
    <property type="evidence" value="ECO:0007669"/>
    <property type="project" value="InterPro"/>
</dbReference>
<dbReference type="SUPFAM" id="SSF53474">
    <property type="entry name" value="alpha/beta-Hydrolases"/>
    <property type="match status" value="1"/>
</dbReference>
<name>A0A507FGB3_9FUNG</name>
<dbReference type="SUPFAM" id="SSF52540">
    <property type="entry name" value="P-loop containing nucleoside triphosphate hydrolases"/>
    <property type="match status" value="1"/>
</dbReference>
<dbReference type="UniPathway" id="UPA00078"/>
<dbReference type="InterPro" id="IPR004472">
    <property type="entry name" value="DTB_synth_BioD"/>
</dbReference>
<dbReference type="GO" id="GO:0004301">
    <property type="term" value="F:epoxide hydrolase activity"/>
    <property type="evidence" value="ECO:0007669"/>
    <property type="project" value="TreeGrafter"/>
</dbReference>
<dbReference type="CDD" id="cd03109">
    <property type="entry name" value="DTBS"/>
    <property type="match status" value="1"/>
</dbReference>
<dbReference type="PANTHER" id="PTHR21661">
    <property type="entry name" value="EPOXIDE HYDROLASE 1-RELATED"/>
    <property type="match status" value="1"/>
</dbReference>
<keyword evidence="6" id="KW-1185">Reference proteome</keyword>
<dbReference type="Gene3D" id="3.40.50.300">
    <property type="entry name" value="P-loop containing nucleotide triphosphate hydrolases"/>
    <property type="match status" value="1"/>
</dbReference>
<evidence type="ECO:0000256" key="3">
    <source>
        <dbReference type="ARBA" id="ARBA00022801"/>
    </source>
</evidence>
<dbReference type="AlphaFoldDB" id="A0A507FGB3"/>
<dbReference type="OrthoDB" id="7130006at2759"/>
<reference evidence="5 6" key="1">
    <citation type="journal article" date="2019" name="Sci. Rep.">
        <title>Comparative genomics of chytrid fungi reveal insights into the obligate biotrophic and pathogenic lifestyle of Synchytrium endobioticum.</title>
        <authorList>
            <person name="van de Vossenberg B.T.L.H."/>
            <person name="Warris S."/>
            <person name="Nguyen H.D.T."/>
            <person name="van Gent-Pelzer M.P.E."/>
            <person name="Joly D.L."/>
            <person name="van de Geest H.C."/>
            <person name="Bonants P.J.M."/>
            <person name="Smith D.S."/>
            <person name="Levesque C.A."/>
            <person name="van der Lee T.A.J."/>
        </authorList>
    </citation>
    <scope>NUCLEOTIDE SEQUENCE [LARGE SCALE GENOMIC DNA]</scope>
    <source>
        <strain evidence="5 6">CBS 675.73</strain>
    </source>
</reference>
<protein>
    <recommendedName>
        <fullName evidence="4">Epoxide hydrolase N-terminal domain-containing protein</fullName>
    </recommendedName>
</protein>
<evidence type="ECO:0000259" key="4">
    <source>
        <dbReference type="Pfam" id="PF06441"/>
    </source>
</evidence>
<dbReference type="GO" id="GO:0009102">
    <property type="term" value="P:biotin biosynthetic process"/>
    <property type="evidence" value="ECO:0007669"/>
    <property type="project" value="UniProtKB-UniPathway"/>
</dbReference>
<dbReference type="InterPro" id="IPR027417">
    <property type="entry name" value="P-loop_NTPase"/>
</dbReference>
<organism evidence="5 6">
    <name type="scientific">Chytriomyces confervae</name>
    <dbReference type="NCBI Taxonomy" id="246404"/>
    <lineage>
        <taxon>Eukaryota</taxon>
        <taxon>Fungi</taxon>
        <taxon>Fungi incertae sedis</taxon>
        <taxon>Chytridiomycota</taxon>
        <taxon>Chytridiomycota incertae sedis</taxon>
        <taxon>Chytridiomycetes</taxon>
        <taxon>Chytridiales</taxon>
        <taxon>Chytriomycetaceae</taxon>
        <taxon>Chytriomyces</taxon>
    </lineage>
</organism>
<dbReference type="InterPro" id="IPR010497">
    <property type="entry name" value="Epoxide_hydro_N"/>
</dbReference>
<dbReference type="PRINTS" id="PR00412">
    <property type="entry name" value="EPOXHYDRLASE"/>
</dbReference>
<evidence type="ECO:0000256" key="1">
    <source>
        <dbReference type="ARBA" id="ARBA00010088"/>
    </source>
</evidence>
<sequence>MNRHRSVVTFAANTDLGKTILSTALCRGASSLLKTPSAVAYIKPIQTGFPTDSDSRFVSSFCPGIRSNTLFTFTDPVSPHLAAVTERRQLADATVLQAIHAEMKASSDAMRSHRDAFILIETAGGVHSPTASRSLQSNLYKALGLASVLVGDSKLGGISTTLTAYESLRARDFNVPLILLFKNARYMNEDVIAENVDAEVVVVPEPPKRVDGLTAQQDREQLLEYFRELDDQMREVPFKVDIPQEKVDDLKRRLANARMPDPLTQDRDTREFGVSHAELTKLAKYWATDFDWRKQEQLLNRLPMFTATVQGHSMHFIHAVSPHARARPLILTHGWPGSFFEFQKIVEPLRNPEDSSMPAFHVIAPSIPGFGFSPNPTSVKLLTVQFVAKLFVELMAGLGYDKGGDWGSMITRAMAINHPKHCIAIHLNLAMAPLPDAWSYFPQRMLYKLNPLWILTPQELEGERFSNYFWTYETGYYKIQGTKPYTIGVGLNDSPIGLLAWIAEKFRFDGREPDPEELLTNISIYWFTQSITSSFRLYKDNYNEFKYSKKQFISVPTGVAVFKDISQPPEAWLKYYYNLQQFTRMPSGGHFAALDAPNLLLADIRKFFSRQNIRVAAKL</sequence>
<dbReference type="GO" id="GO:0000287">
    <property type="term" value="F:magnesium ion binding"/>
    <property type="evidence" value="ECO:0007669"/>
    <property type="project" value="InterPro"/>
</dbReference>
<keyword evidence="3" id="KW-0378">Hydrolase</keyword>
<dbReference type="PANTHER" id="PTHR21661:SF35">
    <property type="entry name" value="EPOXIDE HYDROLASE"/>
    <property type="match status" value="1"/>
</dbReference>
<dbReference type="Gene3D" id="3.40.50.1820">
    <property type="entry name" value="alpha/beta hydrolase"/>
    <property type="match status" value="1"/>
</dbReference>
<keyword evidence="2" id="KW-0058">Aromatic hydrocarbons catabolism</keyword>
<dbReference type="Pfam" id="PF13500">
    <property type="entry name" value="AAA_26"/>
    <property type="match status" value="1"/>
</dbReference>
<evidence type="ECO:0000313" key="6">
    <source>
        <dbReference type="Proteomes" id="UP000320333"/>
    </source>
</evidence>
<dbReference type="STRING" id="246404.A0A507FGB3"/>
<comment type="caution">
    <text evidence="5">The sequence shown here is derived from an EMBL/GenBank/DDBJ whole genome shotgun (WGS) entry which is preliminary data.</text>
</comment>
<dbReference type="Proteomes" id="UP000320333">
    <property type="component" value="Unassembled WGS sequence"/>
</dbReference>
<dbReference type="GO" id="GO:0097176">
    <property type="term" value="P:epoxide metabolic process"/>
    <property type="evidence" value="ECO:0007669"/>
    <property type="project" value="TreeGrafter"/>
</dbReference>
<gene>
    <name evidence="5" type="ORF">CcCBS67573_g03337</name>
</gene>
<proteinExistence type="inferred from homology"/>
<accession>A0A507FGB3</accession>
<evidence type="ECO:0000313" key="5">
    <source>
        <dbReference type="EMBL" id="TPX75411.1"/>
    </source>
</evidence>
<dbReference type="InterPro" id="IPR000639">
    <property type="entry name" value="Epox_hydrolase-like"/>
</dbReference>
<dbReference type="Pfam" id="PF06441">
    <property type="entry name" value="EHN"/>
    <property type="match status" value="1"/>
</dbReference>
<dbReference type="InterPro" id="IPR029058">
    <property type="entry name" value="AB_hydrolase_fold"/>
</dbReference>
<feature type="domain" description="Epoxide hydrolase N-terminal" evidence="4">
    <location>
        <begin position="237"/>
        <end position="342"/>
    </location>
</feature>
<dbReference type="HAMAP" id="MF_00336">
    <property type="entry name" value="BioD"/>
    <property type="match status" value="1"/>
</dbReference>
<dbReference type="EMBL" id="QEAP01000082">
    <property type="protein sequence ID" value="TPX75411.1"/>
    <property type="molecule type" value="Genomic_DNA"/>
</dbReference>